<comment type="caution">
    <text evidence="3">The sequence shown here is derived from an EMBL/GenBank/DDBJ whole genome shotgun (WGS) entry which is preliminary data.</text>
</comment>
<evidence type="ECO:0000259" key="1">
    <source>
        <dbReference type="Pfam" id="PF00534"/>
    </source>
</evidence>
<dbReference type="RefSeq" id="WP_184304669.1">
    <property type="nucleotide sequence ID" value="NZ_JACHXU010000006.1"/>
</dbReference>
<dbReference type="InterPro" id="IPR001296">
    <property type="entry name" value="Glyco_trans_1"/>
</dbReference>
<dbReference type="Proteomes" id="UP000536179">
    <property type="component" value="Unassembled WGS sequence"/>
</dbReference>
<dbReference type="InterPro" id="IPR028098">
    <property type="entry name" value="Glyco_trans_4-like_N"/>
</dbReference>
<dbReference type="Pfam" id="PF00534">
    <property type="entry name" value="Glycos_transf_1"/>
    <property type="match status" value="1"/>
</dbReference>
<gene>
    <name evidence="3" type="ORF">FHS27_002088</name>
</gene>
<accession>A0A7W5DXC5</accession>
<evidence type="ECO:0000313" key="3">
    <source>
        <dbReference type="EMBL" id="MBB3206279.1"/>
    </source>
</evidence>
<dbReference type="EMBL" id="JACHXU010000006">
    <property type="protein sequence ID" value="MBB3206279.1"/>
    <property type="molecule type" value="Genomic_DNA"/>
</dbReference>
<evidence type="ECO:0000259" key="2">
    <source>
        <dbReference type="Pfam" id="PF13439"/>
    </source>
</evidence>
<dbReference type="PANTHER" id="PTHR12526">
    <property type="entry name" value="GLYCOSYLTRANSFERASE"/>
    <property type="match status" value="1"/>
</dbReference>
<dbReference type="Gene3D" id="3.40.50.2000">
    <property type="entry name" value="Glycogen Phosphorylase B"/>
    <property type="match status" value="2"/>
</dbReference>
<protein>
    <submittedName>
        <fullName evidence="3">Glycosyltransferase involved in cell wall biosynthesis</fullName>
    </submittedName>
</protein>
<feature type="domain" description="Glycosyltransferase subfamily 4-like N-terminal" evidence="2">
    <location>
        <begin position="14"/>
        <end position="196"/>
    </location>
</feature>
<keyword evidence="3" id="KW-0808">Transferase</keyword>
<reference evidence="3 4" key="1">
    <citation type="submission" date="2020-08" db="EMBL/GenBank/DDBJ databases">
        <title>Genomic Encyclopedia of Type Strains, Phase III (KMG-III): the genomes of soil and plant-associated and newly described type strains.</title>
        <authorList>
            <person name="Whitman W."/>
        </authorList>
    </citation>
    <scope>NUCLEOTIDE SEQUENCE [LARGE SCALE GENOMIC DNA]</scope>
    <source>
        <strain evidence="3 4">CECT 8075</strain>
    </source>
</reference>
<evidence type="ECO:0000313" key="4">
    <source>
        <dbReference type="Proteomes" id="UP000536179"/>
    </source>
</evidence>
<dbReference type="CDD" id="cd03801">
    <property type="entry name" value="GT4_PimA-like"/>
    <property type="match status" value="1"/>
</dbReference>
<feature type="domain" description="Glycosyl transferase family 1" evidence="1">
    <location>
        <begin position="208"/>
        <end position="369"/>
    </location>
</feature>
<name>A0A7W5DXC5_9BACT</name>
<sequence length="400" mass="44235">MRVVFVTHYSTLYGANRSLLGLLDGLSRSQVHPLVVLPPSVGDEPGLHEELRTRGIETIEADVPIQFATSKKLPSIWSPIRRRRWKATTVQNIDQRSSISVAVLVNRLQSSSIDLVYSNTAATRFGKVLADGLGTPHVWHLREFAENYDMHFAHGMSDFRKQLATATEVVAISHAVAKRLAGSRLASRCHVIYNGVGTPKDFESLSRRRKQRKPNSLFRFLLLGQILPSKGHEQVLAACEYLAKVSSQSFQVRVVGSGKTDWLNEKIARSTCRDLVDLNGPTDAPFEEIVNADCLLMCSPLEAMGRVTAEAMVCGCPVIGYDACGTSELIQHERTGLLYRGGAKQLAKSMLQLMTDDDIRSRLAESARQSAIVEFSNENYSSKVLAVIENALKRQETVPS</sequence>
<dbReference type="AlphaFoldDB" id="A0A7W5DXC5"/>
<dbReference type="PANTHER" id="PTHR12526:SF627">
    <property type="entry name" value="D-RHAMNOSYLTRANSFERASE WBPZ"/>
    <property type="match status" value="1"/>
</dbReference>
<dbReference type="GO" id="GO:0016757">
    <property type="term" value="F:glycosyltransferase activity"/>
    <property type="evidence" value="ECO:0007669"/>
    <property type="project" value="InterPro"/>
</dbReference>
<keyword evidence="4" id="KW-1185">Reference proteome</keyword>
<dbReference type="Pfam" id="PF13439">
    <property type="entry name" value="Glyco_transf_4"/>
    <property type="match status" value="1"/>
</dbReference>
<organism evidence="3 4">
    <name type="scientific">Aporhodopirellula rubra</name>
    <dbReference type="NCBI Taxonomy" id="980271"/>
    <lineage>
        <taxon>Bacteria</taxon>
        <taxon>Pseudomonadati</taxon>
        <taxon>Planctomycetota</taxon>
        <taxon>Planctomycetia</taxon>
        <taxon>Pirellulales</taxon>
        <taxon>Pirellulaceae</taxon>
        <taxon>Aporhodopirellula</taxon>
    </lineage>
</organism>
<proteinExistence type="predicted"/>
<dbReference type="SUPFAM" id="SSF53756">
    <property type="entry name" value="UDP-Glycosyltransferase/glycogen phosphorylase"/>
    <property type="match status" value="1"/>
</dbReference>